<sequence length="200" mass="21718">MVSTGSSAEFVLASASPRRRELLQQIGCLFQVAPVNLDETPMLGELPEHYVVRMALEKARAGWNASREQGKPVLAADTTVVCEGEIFGKPANRDEALVMLRRLSGRSHQVLSAVALCDASRCESRLSETEVRFRVIDEAECQRYWNTGEPADKAGGYGIQGYGAVFITSIQGSYSGVVGLPLAETCDLLSAFGLSWWESA</sequence>
<protein>
    <recommendedName>
        <fullName evidence="4">dTTP/UTP pyrophosphatase</fullName>
        <shortName evidence="4">dTTPase/UTPase</shortName>
        <ecNumber evidence="4">3.6.1.9</ecNumber>
    </recommendedName>
    <alternativeName>
        <fullName evidence="4">Nucleoside triphosphate pyrophosphatase</fullName>
    </alternativeName>
    <alternativeName>
        <fullName evidence="4">Nucleotide pyrophosphatase</fullName>
        <shortName evidence="4">Nucleotide PPase</shortName>
    </alternativeName>
</protein>
<comment type="subcellular location">
    <subcellularLocation>
        <location evidence="4">Cytoplasm</location>
    </subcellularLocation>
</comment>
<reference evidence="5" key="1">
    <citation type="journal article" date="2010" name="Int. J. Syst. Evol. Microbiol.">
        <title>Porticoccus litoralis gen. nov., sp. nov., a gammaproteobacterium isolated from the Yellow Sea.</title>
        <authorList>
            <person name="Oh H.M."/>
            <person name="Kim H."/>
            <person name="Kim K.M."/>
            <person name="Min G.S."/>
            <person name="Cho J.C."/>
        </authorList>
    </citation>
    <scope>NUCLEOTIDE SEQUENCE</scope>
    <source>
        <strain evidence="5">DSM 25064</strain>
    </source>
</reference>
<gene>
    <name evidence="5" type="ORF">Q8A57_04725</name>
</gene>
<dbReference type="EC" id="3.6.1.9" evidence="4"/>
<dbReference type="Pfam" id="PF02545">
    <property type="entry name" value="Maf"/>
    <property type="match status" value="1"/>
</dbReference>
<feature type="active site" description="Proton acceptor" evidence="4">
    <location>
        <position position="77"/>
    </location>
</feature>
<comment type="catalytic activity">
    <reaction evidence="4">
        <text>UTP + H2O = UMP + diphosphate + H(+)</text>
        <dbReference type="Rhea" id="RHEA:29395"/>
        <dbReference type="ChEBI" id="CHEBI:15377"/>
        <dbReference type="ChEBI" id="CHEBI:15378"/>
        <dbReference type="ChEBI" id="CHEBI:33019"/>
        <dbReference type="ChEBI" id="CHEBI:46398"/>
        <dbReference type="ChEBI" id="CHEBI:57865"/>
        <dbReference type="EC" id="3.6.1.9"/>
    </reaction>
</comment>
<dbReference type="EMBL" id="JAUUUU010000002">
    <property type="protein sequence ID" value="MDP1520267.1"/>
    <property type="molecule type" value="Genomic_DNA"/>
</dbReference>
<reference evidence="5" key="2">
    <citation type="submission" date="2023-08" db="EMBL/GenBank/DDBJ databases">
        <authorList>
            <person name="Luo J."/>
        </authorList>
    </citation>
    <scope>NUCLEOTIDE SEQUENCE</scope>
    <source>
        <strain evidence="5">DSM 25064</strain>
    </source>
</reference>
<dbReference type="PANTHER" id="PTHR43213:SF5">
    <property type="entry name" value="BIFUNCTIONAL DTTP_UTP PYROPHOSPHATASE_METHYLTRANSFERASE PROTEIN-RELATED"/>
    <property type="match status" value="1"/>
</dbReference>
<comment type="similarity">
    <text evidence="4">Belongs to the Maf family. YhdE subfamily.</text>
</comment>
<dbReference type="GO" id="GO:0005737">
    <property type="term" value="C:cytoplasm"/>
    <property type="evidence" value="ECO:0007669"/>
    <property type="project" value="UniProtKB-SubCell"/>
</dbReference>
<feature type="site" description="Important for substrate specificity" evidence="4">
    <location>
        <position position="78"/>
    </location>
</feature>
<dbReference type="CDD" id="cd00555">
    <property type="entry name" value="Maf"/>
    <property type="match status" value="1"/>
</dbReference>
<dbReference type="NCBIfam" id="TIGR00172">
    <property type="entry name" value="maf"/>
    <property type="match status" value="1"/>
</dbReference>
<keyword evidence="3 4" id="KW-0546">Nucleotide metabolism</keyword>
<evidence type="ECO:0000256" key="3">
    <source>
        <dbReference type="ARBA" id="ARBA00023080"/>
    </source>
</evidence>
<evidence type="ECO:0000313" key="5">
    <source>
        <dbReference type="EMBL" id="MDP1520267.1"/>
    </source>
</evidence>
<dbReference type="AlphaFoldDB" id="A0AAW8B2X4"/>
<evidence type="ECO:0000313" key="6">
    <source>
        <dbReference type="Proteomes" id="UP001178354"/>
    </source>
</evidence>
<dbReference type="SUPFAM" id="SSF52972">
    <property type="entry name" value="ITPase-like"/>
    <property type="match status" value="1"/>
</dbReference>
<dbReference type="RefSeq" id="WP_305169833.1">
    <property type="nucleotide sequence ID" value="NZ_JAUUUU010000002.1"/>
</dbReference>
<dbReference type="Proteomes" id="UP001178354">
    <property type="component" value="Unassembled WGS sequence"/>
</dbReference>
<dbReference type="InterPro" id="IPR003697">
    <property type="entry name" value="Maf-like"/>
</dbReference>
<dbReference type="PIRSF" id="PIRSF006305">
    <property type="entry name" value="Maf"/>
    <property type="match status" value="1"/>
</dbReference>
<comment type="cofactor">
    <cofactor evidence="1 4">
        <name>a divalent metal cation</name>
        <dbReference type="ChEBI" id="CHEBI:60240"/>
    </cofactor>
</comment>
<accession>A0AAW8B2X4</accession>
<feature type="site" description="Important for substrate specificity" evidence="4">
    <location>
        <position position="160"/>
    </location>
</feature>
<dbReference type="Gene3D" id="3.90.950.10">
    <property type="match status" value="1"/>
</dbReference>
<dbReference type="GO" id="GO:0047429">
    <property type="term" value="F:nucleoside triphosphate diphosphatase activity"/>
    <property type="evidence" value="ECO:0007669"/>
    <property type="project" value="UniProtKB-EC"/>
</dbReference>
<proteinExistence type="inferred from homology"/>
<dbReference type="HAMAP" id="MF_00528">
    <property type="entry name" value="Maf"/>
    <property type="match status" value="1"/>
</dbReference>
<keyword evidence="6" id="KW-1185">Reference proteome</keyword>
<keyword evidence="2 4" id="KW-0378">Hydrolase</keyword>
<dbReference type="InterPro" id="IPR029001">
    <property type="entry name" value="ITPase-like_fam"/>
</dbReference>
<name>A0AAW8B2X4_9GAMM</name>
<evidence type="ECO:0000256" key="4">
    <source>
        <dbReference type="HAMAP-Rule" id="MF_00528"/>
    </source>
</evidence>
<evidence type="ECO:0000256" key="1">
    <source>
        <dbReference type="ARBA" id="ARBA00001968"/>
    </source>
</evidence>
<dbReference type="PANTHER" id="PTHR43213">
    <property type="entry name" value="BIFUNCTIONAL DTTP/UTP PYROPHOSPHATASE/METHYLTRANSFERASE PROTEIN-RELATED"/>
    <property type="match status" value="1"/>
</dbReference>
<organism evidence="5 6">
    <name type="scientific">Porticoccus litoralis</name>
    <dbReference type="NCBI Taxonomy" id="434086"/>
    <lineage>
        <taxon>Bacteria</taxon>
        <taxon>Pseudomonadati</taxon>
        <taxon>Pseudomonadota</taxon>
        <taxon>Gammaproteobacteria</taxon>
        <taxon>Cellvibrionales</taxon>
        <taxon>Porticoccaceae</taxon>
        <taxon>Porticoccus</taxon>
    </lineage>
</organism>
<comment type="catalytic activity">
    <reaction evidence="4">
        <text>dTTP + H2O = dTMP + diphosphate + H(+)</text>
        <dbReference type="Rhea" id="RHEA:28534"/>
        <dbReference type="ChEBI" id="CHEBI:15377"/>
        <dbReference type="ChEBI" id="CHEBI:15378"/>
        <dbReference type="ChEBI" id="CHEBI:33019"/>
        <dbReference type="ChEBI" id="CHEBI:37568"/>
        <dbReference type="ChEBI" id="CHEBI:63528"/>
        <dbReference type="EC" id="3.6.1.9"/>
    </reaction>
</comment>
<evidence type="ECO:0000256" key="2">
    <source>
        <dbReference type="ARBA" id="ARBA00022801"/>
    </source>
</evidence>
<comment type="function">
    <text evidence="4">Nucleoside triphosphate pyrophosphatase that hydrolyzes dTTP and UTP. May have a dual role in cell division arrest and in preventing the incorporation of modified nucleotides into cellular nucleic acids.</text>
</comment>
<comment type="caution">
    <text evidence="4">Lacks conserved residue(s) required for the propagation of feature annotation.</text>
</comment>
<feature type="site" description="Important for substrate specificity" evidence="4">
    <location>
        <position position="18"/>
    </location>
</feature>
<comment type="caution">
    <text evidence="5">The sequence shown here is derived from an EMBL/GenBank/DDBJ whole genome shotgun (WGS) entry which is preliminary data.</text>
</comment>
<dbReference type="GO" id="GO:0009117">
    <property type="term" value="P:nucleotide metabolic process"/>
    <property type="evidence" value="ECO:0007669"/>
    <property type="project" value="UniProtKB-KW"/>
</dbReference>
<keyword evidence="4" id="KW-0963">Cytoplasm</keyword>